<evidence type="ECO:0000256" key="7">
    <source>
        <dbReference type="ARBA" id="ARBA00023004"/>
    </source>
</evidence>
<dbReference type="InterPro" id="IPR004646">
    <property type="entry name" value="Fe-S_hydro-lyase_TtdA-typ_cat"/>
</dbReference>
<accession>A0A1G9FS69</accession>
<dbReference type="GO" id="GO:0004333">
    <property type="term" value="F:fumarate hydratase activity"/>
    <property type="evidence" value="ECO:0007669"/>
    <property type="project" value="UniProtKB-UniRule"/>
</dbReference>
<dbReference type="NCBIfam" id="TIGR00722">
    <property type="entry name" value="ttdA_fumA_fumB"/>
    <property type="match status" value="1"/>
</dbReference>
<dbReference type="PANTHER" id="PTHR43351">
    <property type="entry name" value="L(+)-TARTRATE DEHYDRATASE SUBUNIT BETA"/>
    <property type="match status" value="1"/>
</dbReference>
<comment type="function">
    <text evidence="10">Catalyzes the reversible hydration of fumarate to (S)-malate.</text>
</comment>
<evidence type="ECO:0000313" key="13">
    <source>
        <dbReference type="EMBL" id="KWX71212.1"/>
    </source>
</evidence>
<evidence type="ECO:0000313" key="14">
    <source>
        <dbReference type="EMBL" id="SDK91197.1"/>
    </source>
</evidence>
<feature type="domain" description="Fe-S hydro-lyase tartrate dehydratase alpha-type catalytic" evidence="11">
    <location>
        <begin position="6"/>
        <end position="280"/>
    </location>
</feature>
<keyword evidence="5 10" id="KW-0004">4Fe-4S</keyword>
<reference evidence="14 16" key="2">
    <citation type="submission" date="2016-10" db="EMBL/GenBank/DDBJ databases">
        <authorList>
            <person name="de Groot N.N."/>
        </authorList>
    </citation>
    <scope>NUCLEOTIDE SEQUENCE [LARGE SCALE GENOMIC DNA]</scope>
    <source>
        <strain evidence="14 16">CGMCC 1.10239</strain>
    </source>
</reference>
<evidence type="ECO:0000256" key="9">
    <source>
        <dbReference type="ARBA" id="ARBA00023239"/>
    </source>
</evidence>
<evidence type="ECO:0000313" key="15">
    <source>
        <dbReference type="Proteomes" id="UP000070252"/>
    </source>
</evidence>
<dbReference type="RefSeq" id="WP_062526284.1">
    <property type="nucleotide sequence ID" value="NZ_CP048429.1"/>
</dbReference>
<dbReference type="PIRSF" id="PIRSF001394">
    <property type="entry name" value="Fe_dep_fumar_hy"/>
    <property type="match status" value="1"/>
</dbReference>
<dbReference type="InterPro" id="IPR004647">
    <property type="entry name" value="Fe-S_hydro-lyase_TtdB-typ_cat"/>
</dbReference>
<dbReference type="GO" id="GO:0046872">
    <property type="term" value="F:metal ion binding"/>
    <property type="evidence" value="ECO:0007669"/>
    <property type="project" value="UniProtKB-UniRule"/>
</dbReference>
<reference evidence="13 15" key="1">
    <citation type="submission" date="2015-08" db="EMBL/GenBank/DDBJ databases">
        <title>Genome of Paenibacillus jilunlii.</title>
        <authorList>
            <person name="Sant'Anna F.H."/>
            <person name="Ambrosini A."/>
            <person name="Souza R."/>
            <person name="Bach E."/>
            <person name="Fernandes G."/>
            <person name="Balsanelli E."/>
            <person name="Baura V.A."/>
            <person name="Pedrosa F.O."/>
            <person name="Souza E.M."/>
            <person name="Passaglia L."/>
        </authorList>
    </citation>
    <scope>NUCLEOTIDE SEQUENCE [LARGE SCALE GENOMIC DNA]</scope>
    <source>
        <strain evidence="13 15">DSM 23019</strain>
    </source>
</reference>
<dbReference type="GO" id="GO:0006091">
    <property type="term" value="P:generation of precursor metabolites and energy"/>
    <property type="evidence" value="ECO:0007669"/>
    <property type="project" value="InterPro"/>
</dbReference>
<comment type="subunit">
    <text evidence="4 10">Homodimer.</text>
</comment>
<evidence type="ECO:0000256" key="3">
    <source>
        <dbReference type="ARBA" id="ARBA00008876"/>
    </source>
</evidence>
<evidence type="ECO:0000259" key="11">
    <source>
        <dbReference type="Pfam" id="PF05681"/>
    </source>
</evidence>
<dbReference type="EMBL" id="LIPY01000122">
    <property type="protein sequence ID" value="KWX71212.1"/>
    <property type="molecule type" value="Genomic_DNA"/>
</dbReference>
<keyword evidence="6 10" id="KW-0479">Metal-binding</keyword>
<comment type="cofactor">
    <cofactor evidence="2 10">
        <name>[4Fe-4S] cluster</name>
        <dbReference type="ChEBI" id="CHEBI:49883"/>
    </cofactor>
</comment>
<evidence type="ECO:0000256" key="1">
    <source>
        <dbReference type="ARBA" id="ARBA00000929"/>
    </source>
</evidence>
<dbReference type="Pfam" id="PF05683">
    <property type="entry name" value="Fumerase_C"/>
    <property type="match status" value="1"/>
</dbReference>
<dbReference type="InterPro" id="IPR011167">
    <property type="entry name" value="Fe_dep_fumarate_hydratase"/>
</dbReference>
<dbReference type="EMBL" id="FNGM01000001">
    <property type="protein sequence ID" value="SDK91197.1"/>
    <property type="molecule type" value="Genomic_DNA"/>
</dbReference>
<protein>
    <recommendedName>
        <fullName evidence="10">Fumarate hydratase class I</fullName>
        <ecNumber evidence="10">4.2.1.2</ecNumber>
    </recommendedName>
</protein>
<dbReference type="OrthoDB" id="9798978at2"/>
<dbReference type="SUPFAM" id="SSF117457">
    <property type="entry name" value="FumA C-terminal domain-like"/>
    <property type="match status" value="1"/>
</dbReference>
<comment type="similarity">
    <text evidence="3 10">Belongs to the class-I fumarase family.</text>
</comment>
<proteinExistence type="inferred from homology"/>
<evidence type="ECO:0000256" key="5">
    <source>
        <dbReference type="ARBA" id="ARBA00022485"/>
    </source>
</evidence>
<evidence type="ECO:0000256" key="4">
    <source>
        <dbReference type="ARBA" id="ARBA00011738"/>
    </source>
</evidence>
<feature type="domain" description="Fe-S hydro-lyase tartrate dehydratase beta-type catalytic" evidence="12">
    <location>
        <begin position="356"/>
        <end position="537"/>
    </location>
</feature>
<dbReference type="Pfam" id="PF05681">
    <property type="entry name" value="Fumerase"/>
    <property type="match status" value="1"/>
</dbReference>
<keyword evidence="7 10" id="KW-0408">Iron</keyword>
<evidence type="ECO:0000256" key="6">
    <source>
        <dbReference type="ARBA" id="ARBA00022723"/>
    </source>
</evidence>
<dbReference type="Proteomes" id="UP000182783">
    <property type="component" value="Unassembled WGS sequence"/>
</dbReference>
<evidence type="ECO:0000313" key="16">
    <source>
        <dbReference type="Proteomes" id="UP000182783"/>
    </source>
</evidence>
<keyword evidence="15" id="KW-1185">Reference proteome</keyword>
<name>A0A1G9FS69_9BACL</name>
<dbReference type="GO" id="GO:0051539">
    <property type="term" value="F:4 iron, 4 sulfur cluster binding"/>
    <property type="evidence" value="ECO:0007669"/>
    <property type="project" value="UniProtKB-UniRule"/>
</dbReference>
<dbReference type="Proteomes" id="UP000070252">
    <property type="component" value="Unassembled WGS sequence"/>
</dbReference>
<evidence type="ECO:0000256" key="8">
    <source>
        <dbReference type="ARBA" id="ARBA00023014"/>
    </source>
</evidence>
<evidence type="ECO:0000256" key="2">
    <source>
        <dbReference type="ARBA" id="ARBA00001966"/>
    </source>
</evidence>
<comment type="catalytic activity">
    <reaction evidence="1 10">
        <text>(S)-malate = fumarate + H2O</text>
        <dbReference type="Rhea" id="RHEA:12460"/>
        <dbReference type="ChEBI" id="CHEBI:15377"/>
        <dbReference type="ChEBI" id="CHEBI:15589"/>
        <dbReference type="ChEBI" id="CHEBI:29806"/>
        <dbReference type="EC" id="4.2.1.2"/>
    </reaction>
</comment>
<dbReference type="EC" id="4.2.1.2" evidence="10"/>
<organism evidence="14 16">
    <name type="scientific">Paenibacillus jilunlii</name>
    <dbReference type="NCBI Taxonomy" id="682956"/>
    <lineage>
        <taxon>Bacteria</taxon>
        <taxon>Bacillati</taxon>
        <taxon>Bacillota</taxon>
        <taxon>Bacilli</taxon>
        <taxon>Bacillales</taxon>
        <taxon>Paenibacillaceae</taxon>
        <taxon>Paenibacillus</taxon>
    </lineage>
</organism>
<dbReference type="InterPro" id="IPR036660">
    <property type="entry name" value="Fe-S_hydroAse_TtdB_cat_sf"/>
</dbReference>
<dbReference type="AlphaFoldDB" id="A0A1G9FS69"/>
<evidence type="ECO:0000259" key="12">
    <source>
        <dbReference type="Pfam" id="PF05683"/>
    </source>
</evidence>
<evidence type="ECO:0000256" key="10">
    <source>
        <dbReference type="PIRNR" id="PIRNR001394"/>
    </source>
</evidence>
<dbReference type="NCBIfam" id="TIGR00723">
    <property type="entry name" value="ttdB_fumA_fumB"/>
    <property type="match status" value="1"/>
</dbReference>
<dbReference type="PANTHER" id="PTHR43351:SF2">
    <property type="entry name" value="L(+)-TARTRATE DEHYDRATASE SUBUNIT BETA-RELATED"/>
    <property type="match status" value="1"/>
</dbReference>
<keyword evidence="8 10" id="KW-0411">Iron-sulfur</keyword>
<gene>
    <name evidence="13" type="ORF">AML91_23470</name>
    <name evidence="14" type="ORF">SAMN05216191_10162</name>
</gene>
<dbReference type="Gene3D" id="3.20.130.10">
    <property type="entry name" value="Fe-S hydro-lyase, tartrate dehydratase beta-type, catalytic domain"/>
    <property type="match status" value="1"/>
</dbReference>
<sequence length="555" mass="59207">MQHFEDSVYDLIVETSTNLPGDVRRAVAKGRALEDRATRSGLALTTIAQNIGMAELQVSPICQDTGMPTFIIHTPVGVNQIEMKKDIHNAIIRATKNGKLRPNSVDSLTGENSGDNLGAGTPVIHFEQWEEAGVDVRLILKGGGCENKNIQYSLPAELEGLGKAGRDLDGIRKCILHSVYQAQGQGCSAGFIGVGIGGDRTTGYELAKKQLFRKVEDVNPNENLAKLEEYIMENANKLGIGTMGFGGEVTLLGCKIGVMNRLPASFFVSVAYNCWAFRRQGILVDPATGHIQEWLYESGTGISVGAEDSTAPVLETVGAAAEGADCGVISGDAVISAAPAVLSAAEAEAKLAGKPAEAAAGEAREVRLTTPISEEDIRSLRVGDVVILSGEMHTGRDALHKYLMDHDAPVDLNGAVIYHCGPVMLKDEEGWHVKAAGPTTSIREEPYQGDIINKFGIRAVIGKGGMGPKTLKALQEHGGVYLNAIGGAAQYYAECIKKVNSVDFMEFGIPEAMWHLQVDGFAAIVTMDAHGNSLHADVEKDSAAKLAQFREPVFK</sequence>
<keyword evidence="9 10" id="KW-0456">Lyase</keyword>